<name>A0A7G2C821_9TRYP</name>
<dbReference type="Proteomes" id="UP000515908">
    <property type="component" value="Chromosome 04"/>
</dbReference>
<dbReference type="InterPro" id="IPR036322">
    <property type="entry name" value="WD40_repeat_dom_sf"/>
</dbReference>
<sequence length="356" mass="39008">MVTSLHELLMVKTAFVGHLLSQQSEGGEDMWEPSEEVTHVDTCPCKCEALQWIPWQQGTGVCVFLPEVKEARIYSLIQEKWVLLDTVATRDATVFSISPLYSIALAFAGGKLELLARQNPTSSGNVWQQTSLLEEDDVVETSGRARTGVKERYCMEWDSTGILLAVGSKEGRLRIFLVANSGTEFQSTVYMDDQFSQMGGITQVSWAPLLGRSFLILAVVSPSRVTLIVFRRSRHLLLGYKSSTSRSSSSRSSQLHLLTSTSITVSQALQLIWDPSTSNFTTTHADGTVCSWELNIRYTHAGSGAGAPSPSVEGPTPKKGEGTRTGRGTETGASHYGDEGKCVPPRRRKRLIGVYV</sequence>
<organism evidence="2 3">
    <name type="scientific">Angomonas deanei</name>
    <dbReference type="NCBI Taxonomy" id="59799"/>
    <lineage>
        <taxon>Eukaryota</taxon>
        <taxon>Discoba</taxon>
        <taxon>Euglenozoa</taxon>
        <taxon>Kinetoplastea</taxon>
        <taxon>Metakinetoplastina</taxon>
        <taxon>Trypanosomatida</taxon>
        <taxon>Trypanosomatidae</taxon>
        <taxon>Strigomonadinae</taxon>
        <taxon>Angomonas</taxon>
    </lineage>
</organism>
<dbReference type="SUPFAM" id="SSF50978">
    <property type="entry name" value="WD40 repeat-like"/>
    <property type="match status" value="1"/>
</dbReference>
<dbReference type="VEuPathDB" id="TriTrypDB:ADEAN_000241000"/>
<evidence type="ECO:0000313" key="2">
    <source>
        <dbReference type="EMBL" id="CAD2214957.1"/>
    </source>
</evidence>
<reference evidence="2 3" key="1">
    <citation type="submission" date="2020-08" db="EMBL/GenBank/DDBJ databases">
        <authorList>
            <person name="Newling K."/>
            <person name="Davey J."/>
            <person name="Forrester S."/>
        </authorList>
    </citation>
    <scope>NUCLEOTIDE SEQUENCE [LARGE SCALE GENOMIC DNA]</scope>
    <source>
        <strain evidence="3">Crithidia deanei Carvalho (ATCC PRA-265)</strain>
    </source>
</reference>
<dbReference type="InterPro" id="IPR015943">
    <property type="entry name" value="WD40/YVTN_repeat-like_dom_sf"/>
</dbReference>
<proteinExistence type="predicted"/>
<evidence type="ECO:0008006" key="4">
    <source>
        <dbReference type="Google" id="ProtNLM"/>
    </source>
</evidence>
<evidence type="ECO:0000313" key="3">
    <source>
        <dbReference type="Proteomes" id="UP000515908"/>
    </source>
</evidence>
<protein>
    <recommendedName>
        <fullName evidence="4">WD domain, G-beta repeat</fullName>
    </recommendedName>
</protein>
<keyword evidence="3" id="KW-1185">Reference proteome</keyword>
<dbReference type="Gene3D" id="2.130.10.10">
    <property type="entry name" value="YVTN repeat-like/Quinoprotein amine dehydrogenase"/>
    <property type="match status" value="1"/>
</dbReference>
<gene>
    <name evidence="2" type="ORF">ADEAN_000241000</name>
</gene>
<dbReference type="AlphaFoldDB" id="A0A7G2C821"/>
<dbReference type="EMBL" id="LR877148">
    <property type="protein sequence ID" value="CAD2214957.1"/>
    <property type="molecule type" value="Genomic_DNA"/>
</dbReference>
<dbReference type="OrthoDB" id="5566198at2759"/>
<evidence type="ECO:0000256" key="1">
    <source>
        <dbReference type="SAM" id="MobiDB-lite"/>
    </source>
</evidence>
<feature type="region of interest" description="Disordered" evidence="1">
    <location>
        <begin position="302"/>
        <end position="344"/>
    </location>
</feature>
<accession>A0A7G2C821</accession>